<gene>
    <name evidence="6" type="ORF">LTRI10_LOCUS39603</name>
</gene>
<dbReference type="Gene3D" id="3.20.20.100">
    <property type="entry name" value="NADP-dependent oxidoreductase domain"/>
    <property type="match status" value="1"/>
</dbReference>
<dbReference type="PROSITE" id="PS00063">
    <property type="entry name" value="ALDOKETO_REDUCTASE_3"/>
    <property type="match status" value="1"/>
</dbReference>
<evidence type="ECO:0000256" key="3">
    <source>
        <dbReference type="PIRSR" id="PIRSR000097-2"/>
    </source>
</evidence>
<dbReference type="PROSITE" id="PS00798">
    <property type="entry name" value="ALDOKETO_REDUCTASE_1"/>
    <property type="match status" value="1"/>
</dbReference>
<dbReference type="GO" id="GO:0044550">
    <property type="term" value="P:secondary metabolite biosynthetic process"/>
    <property type="evidence" value="ECO:0007669"/>
    <property type="project" value="UniProtKB-ARBA"/>
</dbReference>
<name>A0AAV2FP76_9ROSI</name>
<feature type="active site" description="Proton donor" evidence="2">
    <location>
        <position position="77"/>
    </location>
</feature>
<organism evidence="6 7">
    <name type="scientific">Linum trigynum</name>
    <dbReference type="NCBI Taxonomy" id="586398"/>
    <lineage>
        <taxon>Eukaryota</taxon>
        <taxon>Viridiplantae</taxon>
        <taxon>Streptophyta</taxon>
        <taxon>Embryophyta</taxon>
        <taxon>Tracheophyta</taxon>
        <taxon>Spermatophyta</taxon>
        <taxon>Magnoliopsida</taxon>
        <taxon>eudicotyledons</taxon>
        <taxon>Gunneridae</taxon>
        <taxon>Pentapetalae</taxon>
        <taxon>rosids</taxon>
        <taxon>fabids</taxon>
        <taxon>Malpighiales</taxon>
        <taxon>Linaceae</taxon>
        <taxon>Linum</taxon>
    </lineage>
</organism>
<evidence type="ECO:0000259" key="5">
    <source>
        <dbReference type="Pfam" id="PF00248"/>
    </source>
</evidence>
<accession>A0AAV2FP76</accession>
<dbReference type="AlphaFoldDB" id="A0AAV2FP76"/>
<dbReference type="Pfam" id="PF00248">
    <property type="entry name" value="Aldo_ket_red"/>
    <property type="match status" value="1"/>
</dbReference>
<evidence type="ECO:0000313" key="6">
    <source>
        <dbReference type="EMBL" id="CAL1399413.1"/>
    </source>
</evidence>
<dbReference type="InterPro" id="IPR018170">
    <property type="entry name" value="Aldo/ket_reductase_CS"/>
</dbReference>
<evidence type="ECO:0000313" key="7">
    <source>
        <dbReference type="Proteomes" id="UP001497516"/>
    </source>
</evidence>
<protein>
    <recommendedName>
        <fullName evidence="5">NADP-dependent oxidoreductase domain-containing protein</fullName>
    </recommendedName>
</protein>
<dbReference type="PRINTS" id="PR00069">
    <property type="entry name" value="ALDKETRDTASE"/>
</dbReference>
<dbReference type="PROSITE" id="PS00062">
    <property type="entry name" value="ALDOKETO_REDUCTASE_2"/>
    <property type="match status" value="1"/>
</dbReference>
<dbReference type="InterPro" id="IPR020471">
    <property type="entry name" value="AKR"/>
</dbReference>
<dbReference type="FunFam" id="3.20.20.100:FF:000014">
    <property type="entry name" value="NAD(P)-linked oxidoreductase superfamily protein"/>
    <property type="match status" value="1"/>
</dbReference>
<keyword evidence="7" id="KW-1185">Reference proteome</keyword>
<feature type="binding site" evidence="3">
    <location>
        <position position="140"/>
    </location>
    <ligand>
        <name>substrate</name>
    </ligand>
</feature>
<feature type="domain" description="NADP-dependent oxidoreductase" evidence="5">
    <location>
        <begin position="39"/>
        <end position="310"/>
    </location>
</feature>
<dbReference type="EMBL" id="OZ034820">
    <property type="protein sequence ID" value="CAL1399413.1"/>
    <property type="molecule type" value="Genomic_DNA"/>
</dbReference>
<sequence length="345" mass="38085">MEKKTTTTIIQVPAVELTTISSSSSSSSSSPAKMKMPSIGMGTACASPVPPPPEVIVAALLDAVAAGYRHFDTAAVYRTEEEVGRAVAEAVEKGHVGSRDEFFITSKVWCTDLHADSVVPALTNTLRRLGMEYVDLYLIHWPVSMKKSPLGFVKEDIVEFDMRGTWAAMEDCFRLGLCKSIGVSNYGPAKLHQLLQHATIPPAVNQVEMNTGWQQKKLVKLCREKGIQVCAWSPLGGNGASWGSFSVMHSPVLKEIADAKGKSVAQVALRWIYEQGAIPIVKSFNKDRMRQNLDIFDWELTQDEVSKIEQRIPQQRGFSGEMFVSETGPYKSVDELWDQPFNLSS</sequence>
<dbReference type="GO" id="GO:0016491">
    <property type="term" value="F:oxidoreductase activity"/>
    <property type="evidence" value="ECO:0007669"/>
    <property type="project" value="UniProtKB-KW"/>
</dbReference>
<keyword evidence="1" id="KW-0560">Oxidoreductase</keyword>
<evidence type="ECO:0000256" key="4">
    <source>
        <dbReference type="PIRSR" id="PIRSR000097-3"/>
    </source>
</evidence>
<dbReference type="PIRSF" id="PIRSF000097">
    <property type="entry name" value="AKR"/>
    <property type="match status" value="1"/>
</dbReference>
<dbReference type="InterPro" id="IPR036812">
    <property type="entry name" value="NAD(P)_OxRdtase_dom_sf"/>
</dbReference>
<dbReference type="SUPFAM" id="SSF51430">
    <property type="entry name" value="NAD(P)-linked oxidoreductase"/>
    <property type="match status" value="1"/>
</dbReference>
<evidence type="ECO:0000256" key="2">
    <source>
        <dbReference type="PIRSR" id="PIRSR000097-1"/>
    </source>
</evidence>
<dbReference type="InterPro" id="IPR023210">
    <property type="entry name" value="NADP_OxRdtase_dom"/>
</dbReference>
<dbReference type="PANTHER" id="PTHR11732">
    <property type="entry name" value="ALDO/KETO REDUCTASE"/>
    <property type="match status" value="1"/>
</dbReference>
<evidence type="ECO:0000256" key="1">
    <source>
        <dbReference type="ARBA" id="ARBA00023002"/>
    </source>
</evidence>
<proteinExistence type="predicted"/>
<reference evidence="6 7" key="1">
    <citation type="submission" date="2024-04" db="EMBL/GenBank/DDBJ databases">
        <authorList>
            <person name="Fracassetti M."/>
        </authorList>
    </citation>
    <scope>NUCLEOTIDE SEQUENCE [LARGE SCALE GENOMIC DNA]</scope>
</reference>
<dbReference type="Proteomes" id="UP001497516">
    <property type="component" value="Chromosome 7"/>
</dbReference>
<feature type="site" description="Lowers pKa of active site Tyr" evidence="4">
    <location>
        <position position="107"/>
    </location>
</feature>